<dbReference type="OrthoDB" id="7874005at2"/>
<sequence>MGGAVVLMAAFLIWQKSDSGSSGMEQEIAALNARIDALGADLAEIGTDVAGLAEAGAQQAQGLAEVAALGSRLAETVQGLGGVVLEGAAAAGAASGPADAADAADAVAEAPAPVGPGETASFGDGSVRVFVSRVDADAGSARIAVNGTAMATLSTGEAVSLDETGCSVSLVAIEDGRASFGYACGS</sequence>
<reference evidence="1 2" key="1">
    <citation type="submission" date="2019-11" db="EMBL/GenBank/DDBJ databases">
        <title>Draft Whole-Genome sequence of the marine photosynthetic bacterium Rhodovulum strictum DSM 11289.</title>
        <authorList>
            <person name="Kyndt J.A."/>
            <person name="Meyer T.E."/>
        </authorList>
    </citation>
    <scope>NUCLEOTIDE SEQUENCE [LARGE SCALE GENOMIC DNA]</scope>
    <source>
        <strain evidence="1 2">DSM 11289</strain>
    </source>
</reference>
<keyword evidence="2" id="KW-1185">Reference proteome</keyword>
<protein>
    <submittedName>
        <fullName evidence="1">Uncharacterized protein</fullName>
    </submittedName>
</protein>
<accession>A0A844BMR7</accession>
<dbReference type="AlphaFoldDB" id="A0A844BMR7"/>
<gene>
    <name evidence="1" type="ORF">GH815_09695</name>
</gene>
<organism evidence="1 2">
    <name type="scientific">Rhodovulum strictum</name>
    <dbReference type="NCBI Taxonomy" id="58314"/>
    <lineage>
        <taxon>Bacteria</taxon>
        <taxon>Pseudomonadati</taxon>
        <taxon>Pseudomonadota</taxon>
        <taxon>Alphaproteobacteria</taxon>
        <taxon>Rhodobacterales</taxon>
        <taxon>Paracoccaceae</taxon>
        <taxon>Rhodovulum</taxon>
    </lineage>
</organism>
<proteinExistence type="predicted"/>
<comment type="caution">
    <text evidence="1">The sequence shown here is derived from an EMBL/GenBank/DDBJ whole genome shotgun (WGS) entry which is preliminary data.</text>
</comment>
<dbReference type="Proteomes" id="UP000466730">
    <property type="component" value="Unassembled WGS sequence"/>
</dbReference>
<dbReference type="RefSeq" id="WP_153748576.1">
    <property type="nucleotide sequence ID" value="NZ_BAAADI010000011.1"/>
</dbReference>
<name>A0A844BMR7_9RHOB</name>
<evidence type="ECO:0000313" key="2">
    <source>
        <dbReference type="Proteomes" id="UP000466730"/>
    </source>
</evidence>
<dbReference type="EMBL" id="WJPO01000013">
    <property type="protein sequence ID" value="MRH21267.1"/>
    <property type="molecule type" value="Genomic_DNA"/>
</dbReference>
<evidence type="ECO:0000313" key="1">
    <source>
        <dbReference type="EMBL" id="MRH21267.1"/>
    </source>
</evidence>